<comment type="caution">
    <text evidence="1">The sequence shown here is derived from an EMBL/GenBank/DDBJ whole genome shotgun (WGS) entry which is preliminary data.</text>
</comment>
<proteinExistence type="predicted"/>
<reference evidence="1" key="1">
    <citation type="journal article" date="2014" name="Front. Microbiol.">
        <title>High frequency of phylogenetically diverse reductive dehalogenase-homologous genes in deep subseafloor sedimentary metagenomes.</title>
        <authorList>
            <person name="Kawai M."/>
            <person name="Futagami T."/>
            <person name="Toyoda A."/>
            <person name="Takaki Y."/>
            <person name="Nishi S."/>
            <person name="Hori S."/>
            <person name="Arai W."/>
            <person name="Tsubouchi T."/>
            <person name="Morono Y."/>
            <person name="Uchiyama I."/>
            <person name="Ito T."/>
            <person name="Fujiyama A."/>
            <person name="Inagaki F."/>
            <person name="Takami H."/>
        </authorList>
    </citation>
    <scope>NUCLEOTIDE SEQUENCE</scope>
    <source>
        <strain evidence="1">Expedition CK06-06</strain>
    </source>
</reference>
<protein>
    <submittedName>
        <fullName evidence="1">Uncharacterized protein</fullName>
    </submittedName>
</protein>
<gene>
    <name evidence="1" type="ORF">S06H3_00119</name>
</gene>
<sequence>MKKELTPTLLFIMQSILDKYPKYDYIRVESWSHPKTLKIMIEVAVGDEKSSN</sequence>
<dbReference type="AlphaFoldDB" id="X1JAE4"/>
<accession>X1JAE4</accession>
<organism evidence="1">
    <name type="scientific">marine sediment metagenome</name>
    <dbReference type="NCBI Taxonomy" id="412755"/>
    <lineage>
        <taxon>unclassified sequences</taxon>
        <taxon>metagenomes</taxon>
        <taxon>ecological metagenomes</taxon>
    </lineage>
</organism>
<name>X1JAE4_9ZZZZ</name>
<evidence type="ECO:0000313" key="1">
    <source>
        <dbReference type="EMBL" id="GAH91676.1"/>
    </source>
</evidence>
<dbReference type="EMBL" id="BARV01000018">
    <property type="protein sequence ID" value="GAH91676.1"/>
    <property type="molecule type" value="Genomic_DNA"/>
</dbReference>